<accession>A0ABR6YEY9</accession>
<evidence type="ECO:0000313" key="3">
    <source>
        <dbReference type="Proteomes" id="UP000624279"/>
    </source>
</evidence>
<evidence type="ECO:0000313" key="2">
    <source>
        <dbReference type="EMBL" id="MBC3875129.1"/>
    </source>
</evidence>
<evidence type="ECO:0008006" key="4">
    <source>
        <dbReference type="Google" id="ProtNLM"/>
    </source>
</evidence>
<reference evidence="2 3" key="1">
    <citation type="submission" date="2020-08" db="EMBL/GenBank/DDBJ databases">
        <title>Novel species isolated from subtropical streams in China.</title>
        <authorList>
            <person name="Lu H."/>
        </authorList>
    </citation>
    <scope>NUCLEOTIDE SEQUENCE [LARGE SCALE GENOMIC DNA]</scope>
    <source>
        <strain evidence="2 3">LX15W</strain>
    </source>
</reference>
<protein>
    <recommendedName>
        <fullName evidence="4">Outer membrane protein with beta-barrel domain</fullName>
    </recommendedName>
</protein>
<dbReference type="RefSeq" id="WP_186943106.1">
    <property type="nucleotide sequence ID" value="NZ_JACOGA010000016.1"/>
</dbReference>
<organism evidence="2 3">
    <name type="scientific">Undibacterium flavidum</name>
    <dbReference type="NCBI Taxonomy" id="2762297"/>
    <lineage>
        <taxon>Bacteria</taxon>
        <taxon>Pseudomonadati</taxon>
        <taxon>Pseudomonadota</taxon>
        <taxon>Betaproteobacteria</taxon>
        <taxon>Burkholderiales</taxon>
        <taxon>Oxalobacteraceae</taxon>
        <taxon>Undibacterium</taxon>
    </lineage>
</organism>
<feature type="chain" id="PRO_5045558490" description="Outer membrane protein with beta-barrel domain" evidence="1">
    <location>
        <begin position="29"/>
        <end position="203"/>
    </location>
</feature>
<dbReference type="Proteomes" id="UP000624279">
    <property type="component" value="Unassembled WGS sequence"/>
</dbReference>
<gene>
    <name evidence="2" type="ORF">H8K55_16185</name>
</gene>
<keyword evidence="1" id="KW-0732">Signal</keyword>
<keyword evidence="3" id="KW-1185">Reference proteome</keyword>
<sequence length="203" mass="21605">MKSHYFKNIKFVLILGILGHLIIGSAMAQSADSQPGKPPIVPKVSDETAEQEEILSKYFGAGIMANIDLGGPSNLRVKNARLVAGKVRIDEESKAQVGFFLEAHKFTKGSPDGLSKTVNGPFVGLVMGGDAGIDTAILGWMWGFRQPKTTQTLNLGLGLAISPHAQTLGDGLAANSPLPVGETEIRYKKTTKYGLAFSVSFGF</sequence>
<feature type="signal peptide" evidence="1">
    <location>
        <begin position="1"/>
        <end position="28"/>
    </location>
</feature>
<name>A0ABR6YEY9_9BURK</name>
<dbReference type="EMBL" id="JACOGA010000016">
    <property type="protein sequence ID" value="MBC3875129.1"/>
    <property type="molecule type" value="Genomic_DNA"/>
</dbReference>
<proteinExistence type="predicted"/>
<comment type="caution">
    <text evidence="2">The sequence shown here is derived from an EMBL/GenBank/DDBJ whole genome shotgun (WGS) entry which is preliminary data.</text>
</comment>
<evidence type="ECO:0000256" key="1">
    <source>
        <dbReference type="SAM" id="SignalP"/>
    </source>
</evidence>